<proteinExistence type="predicted"/>
<dbReference type="RefSeq" id="WP_162672496.1">
    <property type="nucleotide sequence ID" value="NZ_LR593886.1"/>
</dbReference>
<dbReference type="AlphaFoldDB" id="A0A6P2DHN1"/>
<evidence type="ECO:0000313" key="2">
    <source>
        <dbReference type="Proteomes" id="UP000464178"/>
    </source>
</evidence>
<gene>
    <name evidence="1" type="ORF">SOIL9_77990</name>
</gene>
<keyword evidence="2" id="KW-1185">Reference proteome</keyword>
<evidence type="ECO:0008006" key="3">
    <source>
        <dbReference type="Google" id="ProtNLM"/>
    </source>
</evidence>
<name>A0A6P2DHN1_9BACT</name>
<reference evidence="1 2" key="1">
    <citation type="submission" date="2019-05" db="EMBL/GenBank/DDBJ databases">
        <authorList>
            <consortium name="Science for Life Laboratories"/>
        </authorList>
    </citation>
    <scope>NUCLEOTIDE SEQUENCE [LARGE SCALE GENOMIC DNA]</scope>
    <source>
        <strain evidence="1">Soil9</strain>
    </source>
</reference>
<evidence type="ECO:0000313" key="1">
    <source>
        <dbReference type="EMBL" id="VTS01589.1"/>
    </source>
</evidence>
<dbReference type="EMBL" id="LR593886">
    <property type="protein sequence ID" value="VTS01589.1"/>
    <property type="molecule type" value="Genomic_DNA"/>
</dbReference>
<dbReference type="KEGG" id="gms:SOIL9_77990"/>
<dbReference type="Proteomes" id="UP000464178">
    <property type="component" value="Chromosome"/>
</dbReference>
<accession>A0A6P2DHN1</accession>
<sequence length="147" mass="15871">MSIANLTTNELLEVSGLPRNVLEKWIRERMLTPMNGAAGSGRYRAWSPIQVAAVTYAAVVGRGDPVARTEGYAALVARFIVGHSAEELEAAFAEGRRVVVLVGEPRLIAPPTGVRLPPHLDLARTYRRVLQRIEALSSSPAMLGTAN</sequence>
<organism evidence="1 2">
    <name type="scientific">Gemmata massiliana</name>
    <dbReference type="NCBI Taxonomy" id="1210884"/>
    <lineage>
        <taxon>Bacteria</taxon>
        <taxon>Pseudomonadati</taxon>
        <taxon>Planctomycetota</taxon>
        <taxon>Planctomycetia</taxon>
        <taxon>Gemmatales</taxon>
        <taxon>Gemmataceae</taxon>
        <taxon>Gemmata</taxon>
    </lineage>
</organism>
<protein>
    <recommendedName>
        <fullName evidence="3">HTH merR-type domain-containing protein</fullName>
    </recommendedName>
</protein>